<proteinExistence type="predicted"/>
<dbReference type="EMBL" id="CBTK010000100">
    <property type="protein sequence ID" value="CDH44793.1"/>
    <property type="molecule type" value="Genomic_DNA"/>
</dbReference>
<reference evidence="1 2" key="1">
    <citation type="journal article" date="2014" name="ISME J.">
        <title>Candidatus Competibacter-lineage genomes retrieved from metagenomes reveal functional metabolic diversity.</title>
        <authorList>
            <person name="McIlroy S.J."/>
            <person name="Albertsen M."/>
            <person name="Andresen E.K."/>
            <person name="Saunders A.M."/>
            <person name="Kristiansen R."/>
            <person name="Stokholm-Bjerregaard M."/>
            <person name="Nielsen K.L."/>
            <person name="Nielsen P.H."/>
        </authorList>
    </citation>
    <scope>NUCLEOTIDE SEQUENCE [LARGE SCALE GENOMIC DNA]</scope>
    <source>
        <strain evidence="1 2">Run_B_J11</strain>
    </source>
</reference>
<evidence type="ECO:0000313" key="2">
    <source>
        <dbReference type="Proteomes" id="UP000019184"/>
    </source>
</evidence>
<keyword evidence="2" id="KW-1185">Reference proteome</keyword>
<dbReference type="AlphaFoldDB" id="A0A7U7GAB5"/>
<gene>
    <name evidence="1" type="ORF">BN874_1890007</name>
</gene>
<dbReference type="Proteomes" id="UP000019184">
    <property type="component" value="Unassembled WGS sequence"/>
</dbReference>
<name>A0A7U7GAB5_9GAMM</name>
<dbReference type="InterPro" id="IPR005368">
    <property type="entry name" value="UPF0175"/>
</dbReference>
<protein>
    <submittedName>
        <fullName evidence="1">Uncharacterized protein</fullName>
    </submittedName>
</protein>
<comment type="caution">
    <text evidence="1">The sequence shown here is derived from an EMBL/GenBank/DDBJ whole genome shotgun (WGS) entry which is preliminary data.</text>
</comment>
<accession>A0A7U7GAB5</accession>
<sequence length="53" mass="5779">MAVKLFELGRLTSGQAAQLAGLERVEFIMNLHRYGVSPIQATAEELAEDFANA</sequence>
<dbReference type="Pfam" id="PF03683">
    <property type="entry name" value="UPF0175"/>
    <property type="match status" value="1"/>
</dbReference>
<dbReference type="RefSeq" id="WP_081756232.1">
    <property type="nucleotide sequence ID" value="NZ_CBTK010000100.1"/>
</dbReference>
<organism evidence="1 2">
    <name type="scientific">Candidatus Contendobacter odensis Run_B_J11</name>
    <dbReference type="NCBI Taxonomy" id="1400861"/>
    <lineage>
        <taxon>Bacteria</taxon>
        <taxon>Pseudomonadati</taxon>
        <taxon>Pseudomonadota</taxon>
        <taxon>Gammaproteobacteria</taxon>
        <taxon>Candidatus Competibacteraceae</taxon>
        <taxon>Candidatus Contendibacter</taxon>
    </lineage>
</organism>
<evidence type="ECO:0000313" key="1">
    <source>
        <dbReference type="EMBL" id="CDH44793.1"/>
    </source>
</evidence>